<dbReference type="GO" id="GO:0005615">
    <property type="term" value="C:extracellular space"/>
    <property type="evidence" value="ECO:0007669"/>
    <property type="project" value="InterPro"/>
</dbReference>
<comment type="subcellular location">
    <subcellularLocation>
        <location evidence="1">Cytoplasm</location>
    </subcellularLocation>
</comment>
<dbReference type="FunFam" id="3.30.497.10:FF:000018">
    <property type="entry name" value="Serpin family B member 8"/>
    <property type="match status" value="1"/>
</dbReference>
<evidence type="ECO:0000256" key="8">
    <source>
        <dbReference type="ARBA" id="ARBA00039202"/>
    </source>
</evidence>
<dbReference type="Pfam" id="PF00079">
    <property type="entry name" value="Serpin"/>
    <property type="match status" value="1"/>
</dbReference>
<keyword evidence="3" id="KW-0963">Cytoplasm</keyword>
<dbReference type="Proteomes" id="UP000007648">
    <property type="component" value="Unassembled WGS sequence"/>
</dbReference>
<dbReference type="PANTHER" id="PTHR11461">
    <property type="entry name" value="SERINE PROTEASE INHIBITOR, SERPIN"/>
    <property type="match status" value="1"/>
</dbReference>
<dbReference type="PROSITE" id="PS00284">
    <property type="entry name" value="SERPIN"/>
    <property type="match status" value="1"/>
</dbReference>
<keyword evidence="4" id="KW-0646">Protease inhibitor</keyword>
<dbReference type="FunCoup" id="A0A7N4P906">
    <property type="interactions" value="302"/>
</dbReference>
<dbReference type="Gene3D" id="3.30.497.10">
    <property type="entry name" value="Antithrombin, subunit I, domain 2"/>
    <property type="match status" value="1"/>
</dbReference>
<proteinExistence type="inferred from homology"/>
<dbReference type="AlphaFoldDB" id="A0A7N4P906"/>
<dbReference type="OrthoDB" id="671595at2759"/>
<dbReference type="InterPro" id="IPR036186">
    <property type="entry name" value="Serpin_sf"/>
</dbReference>
<dbReference type="SUPFAM" id="SSF56574">
    <property type="entry name" value="Serpins"/>
    <property type="match status" value="1"/>
</dbReference>
<dbReference type="InterPro" id="IPR023796">
    <property type="entry name" value="Serpin_dom"/>
</dbReference>
<evidence type="ECO:0000256" key="5">
    <source>
        <dbReference type="ARBA" id="ARBA00022900"/>
    </source>
</evidence>
<evidence type="ECO:0000256" key="1">
    <source>
        <dbReference type="ARBA" id="ARBA00004496"/>
    </source>
</evidence>
<dbReference type="GO" id="GO:0005737">
    <property type="term" value="C:cytoplasm"/>
    <property type="evidence" value="ECO:0007669"/>
    <property type="project" value="UniProtKB-SubCell"/>
</dbReference>
<dbReference type="InParanoid" id="A0A7N4P906"/>
<reference evidence="10 11" key="1">
    <citation type="journal article" date="2011" name="Proc. Natl. Acad. Sci. U.S.A.">
        <title>Genetic diversity and population structure of the endangered marsupial Sarcophilus harrisii (Tasmanian devil).</title>
        <authorList>
            <person name="Miller W."/>
            <person name="Hayes V.M."/>
            <person name="Ratan A."/>
            <person name="Petersen D.C."/>
            <person name="Wittekindt N.E."/>
            <person name="Miller J."/>
            <person name="Walenz B."/>
            <person name="Knight J."/>
            <person name="Qi J."/>
            <person name="Zhao F."/>
            <person name="Wang Q."/>
            <person name="Bedoya-Reina O.C."/>
            <person name="Katiyar N."/>
            <person name="Tomsho L.P."/>
            <person name="Kasson L.M."/>
            <person name="Hardie R.A."/>
            <person name="Woodbridge P."/>
            <person name="Tindall E.A."/>
            <person name="Bertelsen M.F."/>
            <person name="Dixon D."/>
            <person name="Pyecroft S."/>
            <person name="Helgen K.M."/>
            <person name="Lesk A.M."/>
            <person name="Pringle T.H."/>
            <person name="Patterson N."/>
            <person name="Zhang Y."/>
            <person name="Kreiss A."/>
            <person name="Woods G.M."/>
            <person name="Jones M.E."/>
            <person name="Schuster S.C."/>
        </authorList>
    </citation>
    <scope>NUCLEOTIDE SEQUENCE [LARGE SCALE GENOMIC DNA]</scope>
</reference>
<keyword evidence="6" id="KW-0007">Acetylation</keyword>
<dbReference type="InterPro" id="IPR023795">
    <property type="entry name" value="Serpin_CS"/>
</dbReference>
<evidence type="ECO:0000313" key="11">
    <source>
        <dbReference type="Proteomes" id="UP000007648"/>
    </source>
</evidence>
<keyword evidence="11" id="KW-1185">Reference proteome</keyword>
<dbReference type="SMART" id="SM00093">
    <property type="entry name" value="SERPIN"/>
    <property type="match status" value="1"/>
</dbReference>
<feature type="domain" description="Serpin" evidence="9">
    <location>
        <begin position="41"/>
        <end position="403"/>
    </location>
</feature>
<accession>A0A7N4P906</accession>
<evidence type="ECO:0000259" key="9">
    <source>
        <dbReference type="SMART" id="SM00093"/>
    </source>
</evidence>
<sequence length="403" mass="45746">MCIEIKKTVDWRRMGLVRSRVGANRCARMAAPCEAISNFTLNVFKKIGEADNSQNVFYSPLSLYCALAMVLDGAKGNTAAQIKQVLSLNKGTDVHLSFQSFLAEANRSGGQCLLRIANRLFGDKAYDFISSFKESCQKYYHSNMEKLDFANAPEEARKHINKWVEEKTEGKIVELLANDSVDPLTSLVLVNAIYFKGRWQKQFDKFKTTEQMFKISQEKLKLVPMMFLKSTFSTTYIGEVFTKILVLPYAGGQMDMIILLPDENTDLTMLERNLTSEKLTDWINPDRMDEMETEVFLPRFKLEENLDMEFILRKLGISDAFDGSKADFTGMSARNDLYLSKVVHKAYVEVNEEGTEAVGASAAVMSNRCARFTLQFIVDHPFLFLIRDKSSKNILFLGKVTSP</sequence>
<comment type="similarity">
    <text evidence="2">Belongs to the serpin family. Ov-serpin subfamily.</text>
</comment>
<dbReference type="CDD" id="cd19956">
    <property type="entry name" value="serpinB"/>
    <property type="match status" value="1"/>
</dbReference>
<dbReference type="PANTHER" id="PTHR11461:SF204">
    <property type="entry name" value="SERPIN B6"/>
    <property type="match status" value="1"/>
</dbReference>
<dbReference type="KEGG" id="shr:111719515"/>
<dbReference type="GeneID" id="111719515"/>
<comment type="subunit">
    <text evidence="7">Forms a complex with the monomeric form of beta-tryptase.</text>
</comment>
<dbReference type="InterPro" id="IPR042178">
    <property type="entry name" value="Serpin_sf_1"/>
</dbReference>
<dbReference type="Ensembl" id="ENSSHAT00000046647.1">
    <property type="protein sequence ID" value="ENSSHAP00000034084.1"/>
    <property type="gene ID" value="ENSSHAG00000031764.1"/>
</dbReference>
<reference evidence="10" key="3">
    <citation type="submission" date="2025-09" db="UniProtKB">
        <authorList>
            <consortium name="Ensembl"/>
        </authorList>
    </citation>
    <scope>IDENTIFICATION</scope>
</reference>
<dbReference type="GeneTree" id="ENSGT00940000154835"/>
<gene>
    <name evidence="10" type="primary">LOC111719515</name>
</gene>
<evidence type="ECO:0000313" key="10">
    <source>
        <dbReference type="Ensembl" id="ENSSHAP00000034084.1"/>
    </source>
</evidence>
<evidence type="ECO:0000256" key="6">
    <source>
        <dbReference type="ARBA" id="ARBA00022990"/>
    </source>
</evidence>
<keyword evidence="5" id="KW-0722">Serine protease inhibitor</keyword>
<dbReference type="RefSeq" id="XP_031802054.1">
    <property type="nucleotide sequence ID" value="XM_031946194.1"/>
</dbReference>
<name>A0A7N4P906_SARHA</name>
<dbReference type="InterPro" id="IPR042185">
    <property type="entry name" value="Serpin_sf_2"/>
</dbReference>
<evidence type="ECO:0000256" key="2">
    <source>
        <dbReference type="ARBA" id="ARBA00006426"/>
    </source>
</evidence>
<dbReference type="Gene3D" id="2.30.39.10">
    <property type="entry name" value="Alpha-1-antitrypsin, domain 1"/>
    <property type="match status" value="1"/>
</dbReference>
<organism evidence="10 11">
    <name type="scientific">Sarcophilus harrisii</name>
    <name type="common">Tasmanian devil</name>
    <name type="synonym">Sarcophilus laniarius</name>
    <dbReference type="NCBI Taxonomy" id="9305"/>
    <lineage>
        <taxon>Eukaryota</taxon>
        <taxon>Metazoa</taxon>
        <taxon>Chordata</taxon>
        <taxon>Craniata</taxon>
        <taxon>Vertebrata</taxon>
        <taxon>Euteleostomi</taxon>
        <taxon>Mammalia</taxon>
        <taxon>Metatheria</taxon>
        <taxon>Dasyuromorphia</taxon>
        <taxon>Dasyuridae</taxon>
        <taxon>Sarcophilus</taxon>
    </lineage>
</organism>
<evidence type="ECO:0000256" key="4">
    <source>
        <dbReference type="ARBA" id="ARBA00022690"/>
    </source>
</evidence>
<evidence type="ECO:0000256" key="7">
    <source>
        <dbReference type="ARBA" id="ARBA00038828"/>
    </source>
</evidence>
<evidence type="ECO:0000256" key="3">
    <source>
        <dbReference type="ARBA" id="ARBA00022490"/>
    </source>
</evidence>
<dbReference type="InterPro" id="IPR000215">
    <property type="entry name" value="Serpin_fam"/>
</dbReference>
<dbReference type="GO" id="GO:0004867">
    <property type="term" value="F:serine-type endopeptidase inhibitor activity"/>
    <property type="evidence" value="ECO:0007669"/>
    <property type="project" value="UniProtKB-KW"/>
</dbReference>
<reference evidence="10" key="2">
    <citation type="submission" date="2025-08" db="UniProtKB">
        <authorList>
            <consortium name="Ensembl"/>
        </authorList>
    </citation>
    <scope>IDENTIFICATION</scope>
</reference>
<dbReference type="FunFam" id="2.30.39.10:FF:000001">
    <property type="entry name" value="Serpin family B member 2"/>
    <property type="match status" value="1"/>
</dbReference>
<protein>
    <recommendedName>
        <fullName evidence="8">Serpin B6</fullName>
    </recommendedName>
</protein>